<name>A0A8C9QRS8_SCLFO</name>
<dbReference type="FunFam" id="2.70.170.10:FF:000004">
    <property type="entry name" value="Gamma-aminobutyric acid receptor subunit beta-2 isoform A"/>
    <property type="match status" value="1"/>
</dbReference>
<evidence type="ECO:0000256" key="6">
    <source>
        <dbReference type="ARBA" id="ARBA00022729"/>
    </source>
</evidence>
<dbReference type="PRINTS" id="PR00253">
    <property type="entry name" value="GABAARECEPTR"/>
</dbReference>
<evidence type="ECO:0000313" key="29">
    <source>
        <dbReference type="Proteomes" id="UP000694397"/>
    </source>
</evidence>
<dbReference type="GeneTree" id="ENSGT00940000154245"/>
<dbReference type="GO" id="GO:0005230">
    <property type="term" value="F:extracellular ligand-gated monoatomic ion channel activity"/>
    <property type="evidence" value="ECO:0007669"/>
    <property type="project" value="InterPro"/>
</dbReference>
<keyword evidence="17" id="KW-1071">Ligand-gated ion channel</keyword>
<dbReference type="KEGG" id="sfm:108934414"/>
<keyword evidence="7 25" id="KW-1133">Transmembrane helix</keyword>
<evidence type="ECO:0000256" key="14">
    <source>
        <dbReference type="ARBA" id="ARBA00023180"/>
    </source>
</evidence>
<dbReference type="PRINTS" id="PR00252">
    <property type="entry name" value="NRIONCHANNEL"/>
</dbReference>
<dbReference type="CTD" id="100332196"/>
<dbReference type="Gene3D" id="1.20.58.390">
    <property type="entry name" value="Neurotransmitter-gated ion-channel transmembrane domain"/>
    <property type="match status" value="2"/>
</dbReference>
<dbReference type="GO" id="GO:1904862">
    <property type="term" value="P:inhibitory synapse assembly"/>
    <property type="evidence" value="ECO:0007669"/>
    <property type="project" value="UniProtKB-ARBA"/>
</dbReference>
<keyword evidence="16" id="KW-0628">Postsynaptic cell membrane</keyword>
<feature type="domain" description="Neurotransmitter-gated ion-channel transmembrane" evidence="27">
    <location>
        <begin position="249"/>
        <end position="523"/>
    </location>
</feature>
<keyword evidence="5 25" id="KW-0812">Transmembrane</keyword>
<dbReference type="InterPro" id="IPR036719">
    <property type="entry name" value="Neuro-gated_channel_TM_sf"/>
</dbReference>
<keyword evidence="10 25" id="KW-0472">Membrane</keyword>
<dbReference type="OrthoDB" id="8890589at2759"/>
<dbReference type="InterPro" id="IPR002289">
    <property type="entry name" value="GABAAb_rcpt"/>
</dbReference>
<keyword evidence="18 25" id="KW-0407">Ion channel</keyword>
<proteinExistence type="inferred from homology"/>
<dbReference type="GO" id="GO:0031410">
    <property type="term" value="C:cytoplasmic vesicle"/>
    <property type="evidence" value="ECO:0007669"/>
    <property type="project" value="UniProtKB-SubCell"/>
</dbReference>
<keyword evidence="14" id="KW-0325">Glycoprotein</keyword>
<dbReference type="GO" id="GO:0045211">
    <property type="term" value="C:postsynaptic membrane"/>
    <property type="evidence" value="ECO:0007669"/>
    <property type="project" value="UniProtKB-SubCell"/>
</dbReference>
<evidence type="ECO:0000256" key="20">
    <source>
        <dbReference type="ARBA" id="ARBA00034104"/>
    </source>
</evidence>
<evidence type="ECO:0000256" key="3">
    <source>
        <dbReference type="ARBA" id="ARBA00022475"/>
    </source>
</evidence>
<accession>A0A8C9QRS8</accession>
<dbReference type="Pfam" id="PF02932">
    <property type="entry name" value="Neur_chan_memb"/>
    <property type="match status" value="1"/>
</dbReference>
<keyword evidence="4" id="KW-0597">Phosphoprotein</keyword>
<dbReference type="InterPro" id="IPR006202">
    <property type="entry name" value="Neur_chan_lig-bd"/>
</dbReference>
<protein>
    <recommendedName>
        <fullName evidence="22">Gamma-aminobutyric acid receptor subunit beta-2</fullName>
    </recommendedName>
    <alternativeName>
        <fullName evidence="23">GABA(A) receptor subunit beta-2</fullName>
    </alternativeName>
</protein>
<gene>
    <name evidence="28" type="primary">GABRB2</name>
</gene>
<evidence type="ECO:0000259" key="27">
    <source>
        <dbReference type="Pfam" id="PF02932"/>
    </source>
</evidence>
<evidence type="ECO:0000256" key="1">
    <source>
        <dbReference type="ARBA" id="ARBA00004541"/>
    </source>
</evidence>
<keyword evidence="3" id="KW-1003">Cell membrane</keyword>
<evidence type="ECO:0000256" key="19">
    <source>
        <dbReference type="ARBA" id="ARBA00023329"/>
    </source>
</evidence>
<dbReference type="PANTHER" id="PTHR18945">
    <property type="entry name" value="NEUROTRANSMITTER GATED ION CHANNEL"/>
    <property type="match status" value="1"/>
</dbReference>
<evidence type="ECO:0000256" key="10">
    <source>
        <dbReference type="ARBA" id="ARBA00023136"/>
    </source>
</evidence>
<evidence type="ECO:0000256" key="15">
    <source>
        <dbReference type="ARBA" id="ARBA00023214"/>
    </source>
</evidence>
<dbReference type="GO" id="GO:0005254">
    <property type="term" value="F:chloride channel activity"/>
    <property type="evidence" value="ECO:0007669"/>
    <property type="project" value="UniProtKB-KW"/>
</dbReference>
<keyword evidence="9 25" id="KW-0406">Ion transport</keyword>
<evidence type="ECO:0000256" key="23">
    <source>
        <dbReference type="ARBA" id="ARBA00043035"/>
    </source>
</evidence>
<evidence type="ECO:0000256" key="8">
    <source>
        <dbReference type="ARBA" id="ARBA00023018"/>
    </source>
</evidence>
<evidence type="ECO:0000256" key="5">
    <source>
        <dbReference type="ARBA" id="ARBA00022692"/>
    </source>
</evidence>
<dbReference type="InterPro" id="IPR006029">
    <property type="entry name" value="Neurotrans-gated_channel_TM"/>
</dbReference>
<keyword evidence="12" id="KW-0675">Receptor</keyword>
<keyword evidence="15" id="KW-0868">Chloride</keyword>
<feature type="transmembrane region" description="Helical" evidence="25">
    <location>
        <begin position="271"/>
        <end position="288"/>
    </location>
</feature>
<keyword evidence="2 25" id="KW-0813">Transport</keyword>
<evidence type="ECO:0000259" key="26">
    <source>
        <dbReference type="Pfam" id="PF02931"/>
    </source>
</evidence>
<dbReference type="InterPro" id="IPR018000">
    <property type="entry name" value="Neurotransmitter_ion_chnl_CS"/>
</dbReference>
<dbReference type="AlphaFoldDB" id="A0A8C9QRS8"/>
<dbReference type="Gene3D" id="2.70.170.10">
    <property type="entry name" value="Neurotransmitter-gated ion-channel ligand-binding domain"/>
    <property type="match status" value="1"/>
</dbReference>
<evidence type="ECO:0000256" key="21">
    <source>
        <dbReference type="ARBA" id="ARBA00038185"/>
    </source>
</evidence>
<evidence type="ECO:0000256" key="17">
    <source>
        <dbReference type="ARBA" id="ARBA00023286"/>
    </source>
</evidence>
<evidence type="ECO:0000256" key="11">
    <source>
        <dbReference type="ARBA" id="ARBA00023157"/>
    </source>
</evidence>
<evidence type="ECO:0000256" key="16">
    <source>
        <dbReference type="ARBA" id="ARBA00023257"/>
    </source>
</evidence>
<evidence type="ECO:0000256" key="9">
    <source>
        <dbReference type="ARBA" id="ARBA00023065"/>
    </source>
</evidence>
<comment type="similarity">
    <text evidence="21">Belongs to the ligand-gated ion channel (TC 1.A.9) family. Gamma-aminobutyric acid receptor (TC 1.A.9.5) subfamily. GABRB2 sub-subfamily.</text>
</comment>
<evidence type="ECO:0000256" key="24">
    <source>
        <dbReference type="ARBA" id="ARBA00046719"/>
    </source>
</evidence>
<keyword evidence="19" id="KW-0968">Cytoplasmic vesicle</keyword>
<dbReference type="NCBIfam" id="TIGR00860">
    <property type="entry name" value="LIC"/>
    <property type="match status" value="1"/>
</dbReference>
<reference evidence="28 29" key="1">
    <citation type="submission" date="2019-04" db="EMBL/GenBank/DDBJ databases">
        <authorList>
            <consortium name="Wellcome Sanger Institute Data Sharing"/>
        </authorList>
    </citation>
    <scope>NUCLEOTIDE SEQUENCE [LARGE SCALE GENOMIC DNA]</scope>
</reference>
<feature type="signal peptide" evidence="25">
    <location>
        <begin position="1"/>
        <end position="24"/>
    </location>
</feature>
<dbReference type="SUPFAM" id="SSF63712">
    <property type="entry name" value="Nicotinic receptor ligand binding domain-like"/>
    <property type="match status" value="1"/>
</dbReference>
<reference evidence="28" key="3">
    <citation type="submission" date="2025-09" db="UniProtKB">
        <authorList>
            <consortium name="Ensembl"/>
        </authorList>
    </citation>
    <scope>IDENTIFICATION</scope>
</reference>
<organism evidence="28 29">
    <name type="scientific">Scleropages formosus</name>
    <name type="common">Asian bonytongue</name>
    <name type="synonym">Osteoglossum formosum</name>
    <dbReference type="NCBI Taxonomy" id="113540"/>
    <lineage>
        <taxon>Eukaryota</taxon>
        <taxon>Metazoa</taxon>
        <taxon>Chordata</taxon>
        <taxon>Craniata</taxon>
        <taxon>Vertebrata</taxon>
        <taxon>Euteleostomi</taxon>
        <taxon>Actinopterygii</taxon>
        <taxon>Neopterygii</taxon>
        <taxon>Teleostei</taxon>
        <taxon>Osteoglossocephala</taxon>
        <taxon>Osteoglossomorpha</taxon>
        <taxon>Osteoglossiformes</taxon>
        <taxon>Osteoglossidae</taxon>
        <taxon>Scleropages</taxon>
    </lineage>
</organism>
<keyword evidence="29" id="KW-1185">Reference proteome</keyword>
<evidence type="ECO:0000256" key="13">
    <source>
        <dbReference type="ARBA" id="ARBA00023173"/>
    </source>
</evidence>
<feature type="transmembrane region" description="Helical" evidence="25">
    <location>
        <begin position="242"/>
        <end position="264"/>
    </location>
</feature>
<feature type="transmembrane region" description="Helical" evidence="25">
    <location>
        <begin position="308"/>
        <end position="330"/>
    </location>
</feature>
<evidence type="ECO:0000256" key="4">
    <source>
        <dbReference type="ARBA" id="ARBA00022553"/>
    </source>
</evidence>
<evidence type="ECO:0000256" key="25">
    <source>
        <dbReference type="RuleBase" id="RU000687"/>
    </source>
</evidence>
<evidence type="ECO:0000256" key="18">
    <source>
        <dbReference type="ARBA" id="ARBA00023303"/>
    </source>
</evidence>
<feature type="domain" description="Neurotransmitter-gated ion-channel ligand-binding" evidence="26">
    <location>
        <begin position="38"/>
        <end position="241"/>
    </location>
</feature>
<evidence type="ECO:0000256" key="12">
    <source>
        <dbReference type="ARBA" id="ARBA00023170"/>
    </source>
</evidence>
<dbReference type="CDD" id="cd19053">
    <property type="entry name" value="LGIC_TM_GABAAR_beta"/>
    <property type="match status" value="1"/>
</dbReference>
<keyword evidence="11" id="KW-1015">Disulfide bond</keyword>
<evidence type="ECO:0000313" key="28">
    <source>
        <dbReference type="Ensembl" id="ENSSFOP00015001563.1"/>
    </source>
</evidence>
<comment type="subunit">
    <text evidence="24">Heteropentamer, formed by a combination of alpha (GABRA1-6), beta (GABRB1-3), gamma (GABRG1-3), delta (GABRD), epsilon (GABRE), rho (GABRR1-3), pi (GABRP) and theta (GABRQ) chains, each subunit exhibiting distinct physiological and pharmacological properties. Interacts with UBQLN1. May interact with KIF21B. Identified in a complex of 720 kDa composed of LHFPL4, NLGN2, GABRA1, GABRB2, GABRG2 and GABRB3.</text>
</comment>
<dbReference type="InterPro" id="IPR036734">
    <property type="entry name" value="Neur_chan_lig-bd_sf"/>
</dbReference>
<dbReference type="GO" id="GO:0007268">
    <property type="term" value="P:chemical synaptic transmission"/>
    <property type="evidence" value="ECO:0007669"/>
    <property type="project" value="UniProtKB-ARBA"/>
</dbReference>
<dbReference type="InterPro" id="IPR038050">
    <property type="entry name" value="Neuro_actylchol_rec"/>
</dbReference>
<dbReference type="CDD" id="cd18999">
    <property type="entry name" value="LGIC_ECD_GABAAR_B"/>
    <property type="match status" value="1"/>
</dbReference>
<dbReference type="InterPro" id="IPR006201">
    <property type="entry name" value="Neur_channel"/>
</dbReference>
<dbReference type="FunFam" id="1.20.58.390:FF:000097">
    <property type="entry name" value="Gamma-aminobutyric acid (GABA) A receptor, beta 2"/>
    <property type="match status" value="1"/>
</dbReference>
<keyword evidence="8" id="KW-0770">Synapse</keyword>
<dbReference type="Ensembl" id="ENSSFOT00015001599.2">
    <property type="protein sequence ID" value="ENSSFOP00015001563.1"/>
    <property type="gene ID" value="ENSSFOG00015001078.2"/>
</dbReference>
<dbReference type="Proteomes" id="UP000694397">
    <property type="component" value="Chromosome 4"/>
</dbReference>
<dbReference type="GO" id="GO:0004890">
    <property type="term" value="F:GABA-A receptor activity"/>
    <property type="evidence" value="ECO:0007669"/>
    <property type="project" value="InterPro"/>
</dbReference>
<dbReference type="Pfam" id="PF02931">
    <property type="entry name" value="Neur_chan_LBD"/>
    <property type="match status" value="1"/>
</dbReference>
<keyword evidence="6 25" id="KW-0732">Signal</keyword>
<dbReference type="PRINTS" id="PR01160">
    <property type="entry name" value="GABAARBETA"/>
</dbReference>
<keyword evidence="13" id="KW-0869">Chloride channel</keyword>
<feature type="transmembrane region" description="Helical" evidence="25">
    <location>
        <begin position="509"/>
        <end position="526"/>
    </location>
</feature>
<evidence type="ECO:0000256" key="2">
    <source>
        <dbReference type="ARBA" id="ARBA00022448"/>
    </source>
</evidence>
<dbReference type="InterPro" id="IPR006028">
    <property type="entry name" value="GABAA/Glycine_rcpt"/>
</dbReference>
<dbReference type="SUPFAM" id="SSF90112">
    <property type="entry name" value="Neurotransmitter-gated ion-channel transmembrane pore"/>
    <property type="match status" value="1"/>
</dbReference>
<reference evidence="28" key="2">
    <citation type="submission" date="2025-08" db="UniProtKB">
        <authorList>
            <consortium name="Ensembl"/>
        </authorList>
    </citation>
    <scope>IDENTIFICATION</scope>
</reference>
<evidence type="ECO:0000256" key="22">
    <source>
        <dbReference type="ARBA" id="ARBA00039951"/>
    </source>
</evidence>
<dbReference type="PROSITE" id="PS00236">
    <property type="entry name" value="NEUROTR_ION_CHANNEL"/>
    <property type="match status" value="1"/>
</dbReference>
<sequence length="528" mass="60720">MPKLKKRSYVWIWTFPLIMTVVSAQSANDPSNMSLVKETVDRLLKGYDIRLRPDFGGPPVGVGMNIDIASIDMVSEVNMDYTLTMYFQQAWRDKRLSYSEIPLNLTLDNRVADQLWVPDTYFLNDKKSFVHGVTVKNRMIRLHPDGTVLYGLRITTTAACMMDLRRYPLDEQNCTLEIESYGYTTDDIEFYWRGGDHAVTGVERIELPQFSIVDYKLISKNVVFSTGSYPRLSLSFKLKRNIGYFILQTYMPSILITILSWVSFWINYDASAARVALGITTVLTMTTINTHLRETLPKIPYVKAIDMYLMGCFVFVFLALLEYALVNYIFFGRGPQRQKKAAEKAATANNEKIRMDANKWLVGNVVQRDDALYARMKQRDIDAHDSMWEPIFVEDAAIGLGEQKNKFSGYKMDPHENILLSPLEIKNDMGMGPSELTLGLGDPRSTMLAYDSSTLQYRKAGLARPNFGRNALERHVAQKKSRLRRRASQLKITIPDLTDVNSIDKWSRMIFPTVFSFFNIVYWLYYVN</sequence>
<feature type="chain" id="PRO_5034466678" description="Gamma-aminobutyric acid receptor subunit beta-2" evidence="25">
    <location>
        <begin position="25"/>
        <end position="528"/>
    </location>
</feature>
<comment type="subcellular location">
    <subcellularLocation>
        <location evidence="1">Cytoplasmic vesicle</location>
    </subcellularLocation>
    <subcellularLocation>
        <location evidence="20">Postsynaptic cell membrane</location>
        <topology evidence="20">Multi-pass membrane protein</topology>
    </subcellularLocation>
</comment>
<evidence type="ECO:0000256" key="7">
    <source>
        <dbReference type="ARBA" id="ARBA00022989"/>
    </source>
</evidence>
<dbReference type="GO" id="GO:0034707">
    <property type="term" value="C:chloride channel complex"/>
    <property type="evidence" value="ECO:0007669"/>
    <property type="project" value="UniProtKB-KW"/>
</dbReference>